<evidence type="ECO:0000313" key="3">
    <source>
        <dbReference type="Proteomes" id="UP000288293"/>
    </source>
</evidence>
<keyword evidence="1" id="KW-0812">Transmembrane</keyword>
<evidence type="ECO:0000313" key="2">
    <source>
        <dbReference type="EMBL" id="RUO25480.1"/>
    </source>
</evidence>
<evidence type="ECO:0008006" key="4">
    <source>
        <dbReference type="Google" id="ProtNLM"/>
    </source>
</evidence>
<dbReference type="EMBL" id="PIPL01000001">
    <property type="protein sequence ID" value="RUO25480.1"/>
    <property type="molecule type" value="Genomic_DNA"/>
</dbReference>
<dbReference type="RefSeq" id="WP_126802180.1">
    <property type="nucleotide sequence ID" value="NZ_PIPL01000001.1"/>
</dbReference>
<keyword evidence="3" id="KW-1185">Reference proteome</keyword>
<feature type="transmembrane region" description="Helical" evidence="1">
    <location>
        <begin position="99"/>
        <end position="119"/>
    </location>
</feature>
<feature type="transmembrane region" description="Helical" evidence="1">
    <location>
        <begin position="12"/>
        <end position="31"/>
    </location>
</feature>
<evidence type="ECO:0000256" key="1">
    <source>
        <dbReference type="SAM" id="Phobius"/>
    </source>
</evidence>
<sequence length="146" mass="16194">MSQIQSQIGPAVIQALILCIVRFFTIPWRIWKGAAYRLATMREHAGSETDKSTTTEFPVFDWFRAAWDGVIFLSWFVGALIAVITLLGGIFNLGLFSGIAAAIGVLVYSYFAVILMSFFKESLILLLSIALNVERLATAKNKPETE</sequence>
<dbReference type="Proteomes" id="UP000288293">
    <property type="component" value="Unassembled WGS sequence"/>
</dbReference>
<dbReference type="AlphaFoldDB" id="A0A432W5Y0"/>
<keyword evidence="1" id="KW-1133">Transmembrane helix</keyword>
<reference evidence="2 3" key="1">
    <citation type="journal article" date="2011" name="Front. Microbiol.">
        <title>Genomic signatures of strain selection and enhancement in Bacillus atrophaeus var. globigii, a historical biowarfare simulant.</title>
        <authorList>
            <person name="Gibbons H.S."/>
            <person name="Broomall S.M."/>
            <person name="McNew L.A."/>
            <person name="Daligault H."/>
            <person name="Chapman C."/>
            <person name="Bruce D."/>
            <person name="Karavis M."/>
            <person name="Krepps M."/>
            <person name="McGregor P.A."/>
            <person name="Hong C."/>
            <person name="Park K.H."/>
            <person name="Akmal A."/>
            <person name="Feldman A."/>
            <person name="Lin J.S."/>
            <person name="Chang W.E."/>
            <person name="Higgs B.W."/>
            <person name="Demirev P."/>
            <person name="Lindquist J."/>
            <person name="Liem A."/>
            <person name="Fochler E."/>
            <person name="Read T.D."/>
            <person name="Tapia R."/>
            <person name="Johnson S."/>
            <person name="Bishop-Lilly K.A."/>
            <person name="Detter C."/>
            <person name="Han C."/>
            <person name="Sozhamannan S."/>
            <person name="Rosenzweig C.N."/>
            <person name="Skowronski E.W."/>
        </authorList>
    </citation>
    <scope>NUCLEOTIDE SEQUENCE [LARGE SCALE GENOMIC DNA]</scope>
    <source>
        <strain evidence="2 3">MLST1</strain>
    </source>
</reference>
<feature type="transmembrane region" description="Helical" evidence="1">
    <location>
        <begin position="70"/>
        <end position="93"/>
    </location>
</feature>
<keyword evidence="1" id="KW-0472">Membrane</keyword>
<organism evidence="2 3">
    <name type="scientific">Aliidiomarina minuta</name>
    <dbReference type="NCBI Taxonomy" id="880057"/>
    <lineage>
        <taxon>Bacteria</taxon>
        <taxon>Pseudomonadati</taxon>
        <taxon>Pseudomonadota</taxon>
        <taxon>Gammaproteobacteria</taxon>
        <taxon>Alteromonadales</taxon>
        <taxon>Idiomarinaceae</taxon>
        <taxon>Aliidiomarina</taxon>
    </lineage>
</organism>
<proteinExistence type="predicted"/>
<name>A0A432W5Y0_9GAMM</name>
<dbReference type="OrthoDB" id="6164478at2"/>
<protein>
    <recommendedName>
        <fullName evidence="4">DUF4282 domain-containing protein</fullName>
    </recommendedName>
</protein>
<comment type="caution">
    <text evidence="2">The sequence shown here is derived from an EMBL/GenBank/DDBJ whole genome shotgun (WGS) entry which is preliminary data.</text>
</comment>
<accession>A0A432W5Y0</accession>
<gene>
    <name evidence="2" type="ORF">CWE09_01715</name>
</gene>